<dbReference type="EMBL" id="QGKX02000088">
    <property type="protein sequence ID" value="KAF3588354.1"/>
    <property type="molecule type" value="Genomic_DNA"/>
</dbReference>
<evidence type="ECO:0000313" key="2">
    <source>
        <dbReference type="EMBL" id="KAF3588354.1"/>
    </source>
</evidence>
<organism evidence="2 3">
    <name type="scientific">Brassica cretica</name>
    <name type="common">Mustard</name>
    <dbReference type="NCBI Taxonomy" id="69181"/>
    <lineage>
        <taxon>Eukaryota</taxon>
        <taxon>Viridiplantae</taxon>
        <taxon>Streptophyta</taxon>
        <taxon>Embryophyta</taxon>
        <taxon>Tracheophyta</taxon>
        <taxon>Spermatophyta</taxon>
        <taxon>Magnoliopsida</taxon>
        <taxon>eudicotyledons</taxon>
        <taxon>Gunneridae</taxon>
        <taxon>Pentapetalae</taxon>
        <taxon>rosids</taxon>
        <taxon>malvids</taxon>
        <taxon>Brassicales</taxon>
        <taxon>Brassicaceae</taxon>
        <taxon>Brassiceae</taxon>
        <taxon>Brassica</taxon>
    </lineage>
</organism>
<comment type="caution">
    <text evidence="2">The sequence shown here is derived from an EMBL/GenBank/DDBJ whole genome shotgun (WGS) entry which is preliminary data.</text>
</comment>
<accession>A0A8S9S8Z1</accession>
<reference evidence="2" key="1">
    <citation type="submission" date="2019-12" db="EMBL/GenBank/DDBJ databases">
        <title>Genome sequencing and annotation of Brassica cretica.</title>
        <authorList>
            <person name="Studholme D.J."/>
            <person name="Sarris P."/>
        </authorList>
    </citation>
    <scope>NUCLEOTIDE SEQUENCE</scope>
    <source>
        <strain evidence="2">PFS-109/04</strain>
        <tissue evidence="2">Leaf</tissue>
    </source>
</reference>
<gene>
    <name evidence="2" type="ORF">F2Q69_00028652</name>
</gene>
<protein>
    <submittedName>
        <fullName evidence="2">Uncharacterized protein</fullName>
    </submittedName>
</protein>
<evidence type="ECO:0000256" key="1">
    <source>
        <dbReference type="SAM" id="MobiDB-lite"/>
    </source>
</evidence>
<name>A0A8S9S8Z1_BRACR</name>
<dbReference type="Proteomes" id="UP000712600">
    <property type="component" value="Unassembled WGS sequence"/>
</dbReference>
<sequence length="55" mass="6255">MRPMTVHRSLAGEPAEASMRAGDHPCKSHQWPRLASSYWSRRSLKIITSQLHSNP</sequence>
<dbReference type="AlphaFoldDB" id="A0A8S9S8Z1"/>
<proteinExistence type="predicted"/>
<feature type="region of interest" description="Disordered" evidence="1">
    <location>
        <begin position="1"/>
        <end position="28"/>
    </location>
</feature>
<evidence type="ECO:0000313" key="3">
    <source>
        <dbReference type="Proteomes" id="UP000712600"/>
    </source>
</evidence>